<evidence type="ECO:0000313" key="1">
    <source>
        <dbReference type="EMBL" id="HEX61949.1"/>
    </source>
</evidence>
<proteinExistence type="predicted"/>
<evidence type="ECO:0008006" key="2">
    <source>
        <dbReference type="Google" id="ProtNLM"/>
    </source>
</evidence>
<accession>A0A831Z2T8</accession>
<reference evidence="1" key="1">
    <citation type="journal article" date="2020" name="mSystems">
        <title>Genome- and Community-Level Interaction Insights into Carbon Utilization and Element Cycling Functions of Hydrothermarchaeota in Hydrothermal Sediment.</title>
        <authorList>
            <person name="Zhou Z."/>
            <person name="Liu Y."/>
            <person name="Xu W."/>
            <person name="Pan J."/>
            <person name="Luo Z.H."/>
            <person name="Li M."/>
        </authorList>
    </citation>
    <scope>NUCLEOTIDE SEQUENCE [LARGE SCALE GENOMIC DNA]</scope>
    <source>
        <strain evidence="1">SpSt-361</strain>
    </source>
</reference>
<comment type="caution">
    <text evidence="1">The sequence shown here is derived from an EMBL/GenBank/DDBJ whole genome shotgun (WGS) entry which is preliminary data.</text>
</comment>
<organism evidence="1">
    <name type="scientific">candidate division WWE3 bacterium</name>
    <dbReference type="NCBI Taxonomy" id="2053526"/>
    <lineage>
        <taxon>Bacteria</taxon>
        <taxon>Katanobacteria</taxon>
    </lineage>
</organism>
<dbReference type="EMBL" id="DSPJ01000063">
    <property type="protein sequence ID" value="HEX61949.1"/>
    <property type="molecule type" value="Genomic_DNA"/>
</dbReference>
<sequence length="128" mass="14894">MGEIKKYLTSAGHTVYLPDPEDDEHVQNIINQCYIDTHQIKIKYDYIRKHYNQIVRGDCLLVANYDKAEVKNYIGGHTFLEMGFAYVLGKPIYLLNPIPKISFYYHEMVAMEPVILRGDISRIPKSIQ</sequence>
<dbReference type="SUPFAM" id="SSF52309">
    <property type="entry name" value="N-(deoxy)ribosyltransferase-like"/>
    <property type="match status" value="1"/>
</dbReference>
<protein>
    <recommendedName>
        <fullName evidence="2">Maf-like protein</fullName>
    </recommendedName>
</protein>
<name>A0A831Z2T8_UNCKA</name>
<dbReference type="AlphaFoldDB" id="A0A831Z2T8"/>
<gene>
    <name evidence="1" type="ORF">ENR01_02220</name>
</gene>